<dbReference type="FunFam" id="1.20.150.20:FF:000001">
    <property type="entry name" value="ATP synthase subunit alpha"/>
    <property type="match status" value="1"/>
</dbReference>
<evidence type="ECO:0000259" key="16">
    <source>
        <dbReference type="Pfam" id="PF00306"/>
    </source>
</evidence>
<evidence type="ECO:0000313" key="18">
    <source>
        <dbReference type="Ensembl" id="ENSMPUP00000012586.1"/>
    </source>
</evidence>
<keyword evidence="6" id="KW-0067">ATP-binding</keyword>
<dbReference type="HOGENOM" id="CLU_010091_2_1_1"/>
<dbReference type="STRING" id="9669.ENSMPUP00000012586"/>
<keyword evidence="9" id="KW-0139">CF(1)</keyword>
<feature type="domain" description="ATP synthase alpha subunit C-terminal" evidence="16">
    <location>
        <begin position="393"/>
        <end position="516"/>
    </location>
</feature>
<evidence type="ECO:0000256" key="12">
    <source>
        <dbReference type="ARBA" id="ARBA00069519"/>
    </source>
</evidence>
<evidence type="ECO:0000256" key="11">
    <source>
        <dbReference type="ARBA" id="ARBA00031240"/>
    </source>
</evidence>
<dbReference type="FunFam" id="3.40.50.300:FF:002432">
    <property type="entry name" value="ATP synthase subunit alpha, mitochondrial"/>
    <property type="match status" value="1"/>
</dbReference>
<dbReference type="EMBL" id="AEYP01082298">
    <property type="status" value="NOT_ANNOTATED_CDS"/>
    <property type="molecule type" value="Genomic_DNA"/>
</dbReference>
<dbReference type="PANTHER" id="PTHR48082">
    <property type="entry name" value="ATP SYNTHASE SUBUNIT ALPHA, MITOCHONDRIAL"/>
    <property type="match status" value="1"/>
</dbReference>
<dbReference type="GO" id="GO:0045259">
    <property type="term" value="C:proton-transporting ATP synthase complex"/>
    <property type="evidence" value="ECO:0007669"/>
    <property type="project" value="UniProtKB-KW"/>
</dbReference>
<dbReference type="InterPro" id="IPR000793">
    <property type="entry name" value="ATP_synth_asu_C"/>
</dbReference>
<dbReference type="GeneTree" id="ENSGT00550000074846"/>
<dbReference type="Gene3D" id="2.40.30.20">
    <property type="match status" value="1"/>
</dbReference>
<evidence type="ECO:0000256" key="8">
    <source>
        <dbReference type="ARBA" id="ARBA00023136"/>
    </source>
</evidence>
<evidence type="ECO:0000259" key="17">
    <source>
        <dbReference type="Pfam" id="PF02874"/>
    </source>
</evidence>
<keyword evidence="4" id="KW-0547">Nucleotide-binding</keyword>
<keyword evidence="10" id="KW-0066">ATP synthesis</keyword>
<dbReference type="InterPro" id="IPR023366">
    <property type="entry name" value="ATP_synth_asu-like_sf"/>
</dbReference>
<evidence type="ECO:0000256" key="6">
    <source>
        <dbReference type="ARBA" id="ARBA00022840"/>
    </source>
</evidence>
<dbReference type="GO" id="GO:0046933">
    <property type="term" value="F:proton-transporting ATP synthase activity, rotational mechanism"/>
    <property type="evidence" value="ECO:0007669"/>
    <property type="project" value="InterPro"/>
</dbReference>
<dbReference type="GO" id="GO:0005737">
    <property type="term" value="C:cytoplasm"/>
    <property type="evidence" value="ECO:0007669"/>
    <property type="project" value="UniProtKB-ARBA"/>
</dbReference>
<evidence type="ECO:0000256" key="14">
    <source>
        <dbReference type="SAM" id="MobiDB-lite"/>
    </source>
</evidence>
<evidence type="ECO:0000256" key="2">
    <source>
        <dbReference type="ARBA" id="ARBA00008936"/>
    </source>
</evidence>
<comment type="similarity">
    <text evidence="2 13">Belongs to the ATPase alpha/beta chains family.</text>
</comment>
<keyword evidence="8" id="KW-0472">Membrane</keyword>
<dbReference type="eggNOG" id="KOG1353">
    <property type="taxonomic scope" value="Eukaryota"/>
</dbReference>
<dbReference type="Pfam" id="PF00006">
    <property type="entry name" value="ATP-synt_ab"/>
    <property type="match status" value="1"/>
</dbReference>
<comment type="subcellular location">
    <subcellularLocation>
        <location evidence="1">Membrane</location>
    </subcellularLocation>
</comment>
<organism evidence="18">
    <name type="scientific">Mustela putorius furo</name>
    <name type="common">European domestic ferret</name>
    <name type="synonym">Mustela furo</name>
    <dbReference type="NCBI Taxonomy" id="9669"/>
    <lineage>
        <taxon>Eukaryota</taxon>
        <taxon>Metazoa</taxon>
        <taxon>Chordata</taxon>
        <taxon>Craniata</taxon>
        <taxon>Vertebrata</taxon>
        <taxon>Euteleostomi</taxon>
        <taxon>Mammalia</taxon>
        <taxon>Eutheria</taxon>
        <taxon>Laurasiatheria</taxon>
        <taxon>Carnivora</taxon>
        <taxon>Caniformia</taxon>
        <taxon>Musteloidea</taxon>
        <taxon>Mustelidae</taxon>
        <taxon>Mustelinae</taxon>
        <taxon>Mustela</taxon>
    </lineage>
</organism>
<dbReference type="Pfam" id="PF00306">
    <property type="entry name" value="ATP-synt_ab_C"/>
    <property type="match status" value="1"/>
</dbReference>
<dbReference type="Gene3D" id="1.20.150.20">
    <property type="entry name" value="ATP synthase alpha/beta chain, C-terminal domain"/>
    <property type="match status" value="1"/>
</dbReference>
<feature type="domain" description="ATPase F1/V1/A1 complex alpha/beta subunit N-terminal" evidence="17">
    <location>
        <begin position="69"/>
        <end position="134"/>
    </location>
</feature>
<dbReference type="AlphaFoldDB" id="M3YMM9"/>
<proteinExistence type="inferred from homology"/>
<dbReference type="GO" id="GO:0005524">
    <property type="term" value="F:ATP binding"/>
    <property type="evidence" value="ECO:0007669"/>
    <property type="project" value="UniProtKB-KW"/>
</dbReference>
<dbReference type="Pfam" id="PF02874">
    <property type="entry name" value="ATP-synt_ab_N"/>
    <property type="match status" value="1"/>
</dbReference>
<evidence type="ECO:0000256" key="10">
    <source>
        <dbReference type="ARBA" id="ARBA00023310"/>
    </source>
</evidence>
<keyword evidence="3 13" id="KW-0813">Transport</keyword>
<dbReference type="InterPro" id="IPR005294">
    <property type="entry name" value="ATP_synth_F1_asu"/>
</dbReference>
<dbReference type="GO" id="GO:0043531">
    <property type="term" value="F:ADP binding"/>
    <property type="evidence" value="ECO:0007669"/>
    <property type="project" value="TreeGrafter"/>
</dbReference>
<dbReference type="InterPro" id="IPR036121">
    <property type="entry name" value="ATPase_F1/V1/A1_a/bsu_N_sf"/>
</dbReference>
<dbReference type="InParanoid" id="M3YMM9"/>
<dbReference type="SUPFAM" id="SSF50615">
    <property type="entry name" value="N-terminal domain of alpha and beta subunits of F1 ATP synthase"/>
    <property type="match status" value="1"/>
</dbReference>
<sequence>MLSVHVATAMACALPRRAGLFPKNALGSPFTAARNLHASNTRLRKTGPAEVSSLLEERILGTDTSVDLEEAGHVLSTDDGSARVHALRNVQAQGMVEFSSGLQGMSLNSSDDGGTVVFGNNQLTEEGSIMKRTGTTGDVPVDEELLGGAVDALGNATDGGPVGSQTHGGVGLKGPGIILTGMKAAESLLPTGCGQCEQVTGDRQTGKTPTALDAIINQKCSNSGTDEMQKLHSIYTAVGQRGPTGAQLAMRPPDAKAVRYTIVASATLDTAPFQQLAPYPGGSTGEYFRYDGKHAVTYCQVSLLLHQPLSVRRIPVFHLRHRLLEKAAKTNAFFGGGSLTAFPVAETRAGEVSAYIPTDVISTTDGQIFLETEGILPASIVGLSVSRVGSAAQTRAMKQVAGTTKLELAQYREVAAFAQFSSDLDVATNNSSQGTHPTELLKQGQSSPTATKEQGAVIYAGGRGYLDKLKPGRITKFEHAFLACVISQHQALLGTRTDGKISEQSDAELKETVTNFLAGPEA</sequence>
<evidence type="ECO:0000256" key="5">
    <source>
        <dbReference type="ARBA" id="ARBA00022781"/>
    </source>
</evidence>
<dbReference type="CDD" id="cd18113">
    <property type="entry name" value="ATP-synt_F1_alpha_C"/>
    <property type="match status" value="1"/>
</dbReference>
<dbReference type="PANTHER" id="PTHR48082:SF2">
    <property type="entry name" value="ATP SYNTHASE SUBUNIT ALPHA, MITOCHONDRIAL"/>
    <property type="match status" value="1"/>
</dbReference>
<feature type="domain" description="ATPase F1/V1/A1 complex alpha/beta subunit nucleotide-binding" evidence="15">
    <location>
        <begin position="181"/>
        <end position="386"/>
    </location>
</feature>
<accession>M3YMM9</accession>
<evidence type="ECO:0000259" key="15">
    <source>
        <dbReference type="Pfam" id="PF00006"/>
    </source>
</evidence>
<dbReference type="SUPFAM" id="SSF47917">
    <property type="entry name" value="C-terminal domain of alpha and beta subunits of F1 ATP synthase"/>
    <property type="match status" value="1"/>
</dbReference>
<dbReference type="InterPro" id="IPR004100">
    <property type="entry name" value="ATPase_F1/V1/A1_a/bsu_N"/>
</dbReference>
<keyword evidence="5 13" id="KW-0375">Hydrogen ion transport</keyword>
<dbReference type="SUPFAM" id="SSF52540">
    <property type="entry name" value="P-loop containing nucleoside triphosphate hydrolases"/>
    <property type="match status" value="1"/>
</dbReference>
<reference evidence="18" key="1">
    <citation type="submission" date="2024-06" db="UniProtKB">
        <authorList>
            <consortium name="Ensembl"/>
        </authorList>
    </citation>
    <scope>IDENTIFICATION</scope>
</reference>
<dbReference type="InterPro" id="IPR038376">
    <property type="entry name" value="ATP_synth_asu_C_sf"/>
</dbReference>
<protein>
    <recommendedName>
        <fullName evidence="12">ATP synthase F(1) complex subunit alpha, mitochondrial</fullName>
    </recommendedName>
    <alternativeName>
        <fullName evidence="11">ATP synthase F1 subunit alpha</fullName>
    </alternativeName>
</protein>
<evidence type="ECO:0000256" key="4">
    <source>
        <dbReference type="ARBA" id="ARBA00022741"/>
    </source>
</evidence>
<feature type="region of interest" description="Disordered" evidence="14">
    <location>
        <begin position="428"/>
        <end position="449"/>
    </location>
</feature>
<keyword evidence="7 13" id="KW-0406">Ion transport</keyword>
<evidence type="ECO:0000256" key="13">
    <source>
        <dbReference type="RuleBase" id="RU000339"/>
    </source>
</evidence>
<evidence type="ECO:0000256" key="7">
    <source>
        <dbReference type="ARBA" id="ARBA00023065"/>
    </source>
</evidence>
<name>M3YMM9_MUSPF</name>
<evidence type="ECO:0000256" key="1">
    <source>
        <dbReference type="ARBA" id="ARBA00004370"/>
    </source>
</evidence>
<evidence type="ECO:0000256" key="9">
    <source>
        <dbReference type="ARBA" id="ARBA00023196"/>
    </source>
</evidence>
<evidence type="ECO:0000256" key="3">
    <source>
        <dbReference type="ARBA" id="ARBA00022448"/>
    </source>
</evidence>
<dbReference type="InterPro" id="IPR027417">
    <property type="entry name" value="P-loop_NTPase"/>
</dbReference>
<dbReference type="InterPro" id="IPR000194">
    <property type="entry name" value="ATPase_F1/V1/A1_a/bsu_nucl-bd"/>
</dbReference>
<dbReference type="Gene3D" id="3.40.50.300">
    <property type="entry name" value="P-loop containing nucleotide triphosphate hydrolases"/>
    <property type="match status" value="1"/>
</dbReference>
<dbReference type="Ensembl" id="ENSMPUT00000012789.1">
    <property type="protein sequence ID" value="ENSMPUP00000012586.1"/>
    <property type="gene ID" value="ENSMPUG00000012680.1"/>
</dbReference>